<dbReference type="Proteomes" id="UP000256964">
    <property type="component" value="Unassembled WGS sequence"/>
</dbReference>
<feature type="non-terminal residue" evidence="2">
    <location>
        <position position="1"/>
    </location>
</feature>
<feature type="compositionally biased region" description="Basic and acidic residues" evidence="1">
    <location>
        <begin position="84"/>
        <end position="108"/>
    </location>
</feature>
<proteinExistence type="predicted"/>
<sequence>NDKKSRGRPSNASSTSSARPGKFASLNKDSDSEDESESDDDSDADGDVQMRLDARGEPVPTKNDLRALARGLKDYAELLEWRIKRGAREDKEGSDDKPAAGDKGKGVDKGGISPATFYGK</sequence>
<keyword evidence="3" id="KW-1185">Reference proteome</keyword>
<feature type="region of interest" description="Disordered" evidence="1">
    <location>
        <begin position="1"/>
        <end position="65"/>
    </location>
</feature>
<protein>
    <submittedName>
        <fullName evidence="2">Uncharacterized protein</fullName>
    </submittedName>
</protein>
<name>A0A371CGP3_9APHY</name>
<feature type="region of interest" description="Disordered" evidence="1">
    <location>
        <begin position="84"/>
        <end position="120"/>
    </location>
</feature>
<feature type="compositionally biased region" description="Acidic residues" evidence="1">
    <location>
        <begin position="31"/>
        <end position="46"/>
    </location>
</feature>
<dbReference type="OrthoDB" id="298344at2759"/>
<dbReference type="EMBL" id="KZ857884">
    <property type="protein sequence ID" value="RDX39431.1"/>
    <property type="molecule type" value="Genomic_DNA"/>
</dbReference>
<evidence type="ECO:0000313" key="2">
    <source>
        <dbReference type="EMBL" id="RDX39431.1"/>
    </source>
</evidence>
<reference evidence="2 3" key="1">
    <citation type="journal article" date="2018" name="Biotechnol. Biofuels">
        <title>Integrative visual omics of the white-rot fungus Polyporus brumalis exposes the biotechnological potential of its oxidative enzymes for delignifying raw plant biomass.</title>
        <authorList>
            <person name="Miyauchi S."/>
            <person name="Rancon A."/>
            <person name="Drula E."/>
            <person name="Hage H."/>
            <person name="Chaduli D."/>
            <person name="Favel A."/>
            <person name="Grisel S."/>
            <person name="Henrissat B."/>
            <person name="Herpoel-Gimbert I."/>
            <person name="Ruiz-Duenas F.J."/>
            <person name="Chevret D."/>
            <person name="Hainaut M."/>
            <person name="Lin J."/>
            <person name="Wang M."/>
            <person name="Pangilinan J."/>
            <person name="Lipzen A."/>
            <person name="Lesage-Meessen L."/>
            <person name="Navarro D."/>
            <person name="Riley R."/>
            <person name="Grigoriev I.V."/>
            <person name="Zhou S."/>
            <person name="Raouche S."/>
            <person name="Rosso M.N."/>
        </authorList>
    </citation>
    <scope>NUCLEOTIDE SEQUENCE [LARGE SCALE GENOMIC DNA]</scope>
    <source>
        <strain evidence="2 3">BRFM 1820</strain>
    </source>
</reference>
<feature type="compositionally biased region" description="Polar residues" evidence="1">
    <location>
        <begin position="8"/>
        <end position="18"/>
    </location>
</feature>
<evidence type="ECO:0000256" key="1">
    <source>
        <dbReference type="SAM" id="MobiDB-lite"/>
    </source>
</evidence>
<organism evidence="2 3">
    <name type="scientific">Lentinus brumalis</name>
    <dbReference type="NCBI Taxonomy" id="2498619"/>
    <lineage>
        <taxon>Eukaryota</taxon>
        <taxon>Fungi</taxon>
        <taxon>Dikarya</taxon>
        <taxon>Basidiomycota</taxon>
        <taxon>Agaricomycotina</taxon>
        <taxon>Agaricomycetes</taxon>
        <taxon>Polyporales</taxon>
        <taxon>Polyporaceae</taxon>
        <taxon>Lentinus</taxon>
    </lineage>
</organism>
<dbReference type="STRING" id="139420.A0A371CGP3"/>
<dbReference type="AlphaFoldDB" id="A0A371CGP3"/>
<gene>
    <name evidence="2" type="ORF">OH76DRAFT_1491167</name>
</gene>
<accession>A0A371CGP3</accession>
<evidence type="ECO:0000313" key="3">
    <source>
        <dbReference type="Proteomes" id="UP000256964"/>
    </source>
</evidence>